<dbReference type="CDD" id="cd07034">
    <property type="entry name" value="TPP_PYR_PFOR_IOR-alpha_like"/>
    <property type="match status" value="1"/>
</dbReference>
<evidence type="ECO:0000259" key="4">
    <source>
        <dbReference type="Pfam" id="PF17147"/>
    </source>
</evidence>
<dbReference type="Pfam" id="PF01558">
    <property type="entry name" value="POR"/>
    <property type="match status" value="1"/>
</dbReference>
<dbReference type="PANTHER" id="PTHR32154:SF20">
    <property type="entry name" value="2-OXOGLUTARATE OXIDOREDUCTASE SUBUNIT KORA"/>
    <property type="match status" value="1"/>
</dbReference>
<evidence type="ECO:0000259" key="2">
    <source>
        <dbReference type="Pfam" id="PF01558"/>
    </source>
</evidence>
<dbReference type="InterPro" id="IPR033412">
    <property type="entry name" value="PFOR_II"/>
</dbReference>
<dbReference type="FunFam" id="3.40.50.970:FF:000022">
    <property type="entry name" value="2-oxoglutarate ferredoxin oxidoreductase alpha subunit"/>
    <property type="match status" value="1"/>
</dbReference>
<dbReference type="InterPro" id="IPR019752">
    <property type="entry name" value="Pyrv/ketoisovalerate_OxRed_cat"/>
</dbReference>
<sequence>MDINIVVAGEAGQGLKTVDQIIGKSLHRLGFSVFSSKNYMSRIRGGHNFMQIRFGDEKVAGPVEEIDILIALNEDGVDIHQDSVKDDGVILFDGDKDLDYMQVPAKEMAKEVNPKAVNTVFLGYAWKLLGLPLDALKDVIKEKFGEGDIYDDNVKLLDAAYEKVDTTFDCELPDGDVKGLYINGNQAIAFGAATAGVQFYAAYPMTPSTSILNYLASRQDKLGIAVEQAEDEIAAINMAIGASFGGARAMTGTSGGGFSLMAEGLGLAGIMETPLVIAEVQRPGPATGLPTRTEQGDLSFVINASQGEFPLKVIAPRDQEDAFYQTFRAFNIADKYQLPVIILSDAYLADAGATIPEFKLDELKIDRNLVDENEWPEDKEYKRYELTEDGISPRAYPGQLEGEVVLLDSDEHDENGFIIEDGETRVKMVDKRNAKFEKMKREDNEEPLYIGPDKPDYMLVSFGSTYGALKEAMDRLNGNGHSIGMLSFSDIWPLPTAELEKQRSYDTKLVVVEGNSTGQLASLIQAETGLTVDHRILKYDGRPFNVDGLVRELEEEVIS</sequence>
<protein>
    <submittedName>
        <fullName evidence="5">2-oxoacid:acceptor oxidoreductase subunit alpha</fullName>
    </submittedName>
</protein>
<dbReference type="InterPro" id="IPR022367">
    <property type="entry name" value="2-oxoacid/accept_OxRdtase_asu"/>
</dbReference>
<dbReference type="InterPro" id="IPR029061">
    <property type="entry name" value="THDP-binding"/>
</dbReference>
<feature type="domain" description="Pyruvate:ferredoxin oxidoreductase core" evidence="4">
    <location>
        <begin position="456"/>
        <end position="542"/>
    </location>
</feature>
<dbReference type="EMBL" id="JADPIE010000003">
    <property type="protein sequence ID" value="MBF8436700.1"/>
    <property type="molecule type" value="Genomic_DNA"/>
</dbReference>
<feature type="domain" description="Pyruvate flavodoxin/ferredoxin oxidoreductase pyrimidine binding" evidence="3">
    <location>
        <begin position="191"/>
        <end position="430"/>
    </location>
</feature>
<dbReference type="InterPro" id="IPR002880">
    <property type="entry name" value="Pyrv_Fd/Flavodoxin_OxRdtase_N"/>
</dbReference>
<feature type="domain" description="Pyruvate/ketoisovalerate oxidoreductase catalytic" evidence="2">
    <location>
        <begin position="11"/>
        <end position="162"/>
    </location>
</feature>
<dbReference type="GO" id="GO:0016903">
    <property type="term" value="F:oxidoreductase activity, acting on the aldehyde or oxo group of donors"/>
    <property type="evidence" value="ECO:0007669"/>
    <property type="project" value="InterPro"/>
</dbReference>
<evidence type="ECO:0000256" key="1">
    <source>
        <dbReference type="ARBA" id="ARBA00023002"/>
    </source>
</evidence>
<dbReference type="SUPFAM" id="SSF53323">
    <property type="entry name" value="Pyruvate-ferredoxin oxidoreductase, PFOR, domain III"/>
    <property type="match status" value="1"/>
</dbReference>
<dbReference type="AlphaFoldDB" id="A0A931AUF1"/>
<dbReference type="Gene3D" id="3.40.50.970">
    <property type="match status" value="1"/>
</dbReference>
<evidence type="ECO:0000313" key="6">
    <source>
        <dbReference type="Proteomes" id="UP000621436"/>
    </source>
</evidence>
<reference evidence="5" key="1">
    <citation type="submission" date="2020-11" db="EMBL/GenBank/DDBJ databases">
        <title>Halonatronomonas betainensis gen. nov., sp. nov. a novel haloalkaliphilic representative of the family Halanaerobiacae capable of betaine degradation.</title>
        <authorList>
            <person name="Boltyanskaya Y."/>
            <person name="Kevbrin V."/>
            <person name="Detkova E."/>
            <person name="Grouzdev D.S."/>
            <person name="Koziaeva V."/>
            <person name="Zhilina T."/>
        </authorList>
    </citation>
    <scope>NUCLEOTIDE SEQUENCE</scope>
    <source>
        <strain evidence="5">Z-7014</strain>
    </source>
</reference>
<dbReference type="InterPro" id="IPR002869">
    <property type="entry name" value="Pyrv_flavodox_OxRed_cen"/>
</dbReference>
<keyword evidence="1" id="KW-0560">Oxidoreductase</keyword>
<dbReference type="InterPro" id="IPR050722">
    <property type="entry name" value="Pyruvate:ferred/Flavod_OxRd"/>
</dbReference>
<dbReference type="Pfam" id="PF17147">
    <property type="entry name" value="PFOR_II"/>
    <property type="match status" value="1"/>
</dbReference>
<evidence type="ECO:0000313" key="5">
    <source>
        <dbReference type="EMBL" id="MBF8436700.1"/>
    </source>
</evidence>
<dbReference type="PANTHER" id="PTHR32154">
    <property type="entry name" value="PYRUVATE-FLAVODOXIN OXIDOREDUCTASE-RELATED"/>
    <property type="match status" value="1"/>
</dbReference>
<dbReference type="Gene3D" id="3.40.920.10">
    <property type="entry name" value="Pyruvate-ferredoxin oxidoreductase, PFOR, domain III"/>
    <property type="match status" value="1"/>
</dbReference>
<comment type="caution">
    <text evidence="5">The sequence shown here is derived from an EMBL/GenBank/DDBJ whole genome shotgun (WGS) entry which is preliminary data.</text>
</comment>
<dbReference type="Pfam" id="PF01855">
    <property type="entry name" value="POR_N"/>
    <property type="match status" value="1"/>
</dbReference>
<dbReference type="Gene3D" id="3.40.50.920">
    <property type="match status" value="1"/>
</dbReference>
<accession>A0A931AUF1</accession>
<dbReference type="NCBIfam" id="TIGR03710">
    <property type="entry name" value="OAFO_sf"/>
    <property type="match status" value="1"/>
</dbReference>
<dbReference type="RefSeq" id="WP_270453611.1">
    <property type="nucleotide sequence ID" value="NZ_JADPIE010000003.1"/>
</dbReference>
<dbReference type="InterPro" id="IPR009014">
    <property type="entry name" value="Transketo_C/PFOR_II"/>
</dbReference>
<dbReference type="SUPFAM" id="SSF52922">
    <property type="entry name" value="TK C-terminal domain-like"/>
    <property type="match status" value="1"/>
</dbReference>
<name>A0A931AUF1_9FIRM</name>
<organism evidence="5 6">
    <name type="scientific">Halonatronomonas betaini</name>
    <dbReference type="NCBI Taxonomy" id="2778430"/>
    <lineage>
        <taxon>Bacteria</taxon>
        <taxon>Bacillati</taxon>
        <taxon>Bacillota</taxon>
        <taxon>Clostridia</taxon>
        <taxon>Halanaerobiales</taxon>
        <taxon>Halarsenatibacteraceae</taxon>
        <taxon>Halonatronomonas</taxon>
    </lineage>
</organism>
<evidence type="ECO:0000259" key="3">
    <source>
        <dbReference type="Pfam" id="PF01855"/>
    </source>
</evidence>
<dbReference type="GO" id="GO:0006979">
    <property type="term" value="P:response to oxidative stress"/>
    <property type="evidence" value="ECO:0007669"/>
    <property type="project" value="TreeGrafter"/>
</dbReference>
<proteinExistence type="predicted"/>
<dbReference type="Proteomes" id="UP000621436">
    <property type="component" value="Unassembled WGS sequence"/>
</dbReference>
<dbReference type="SUPFAM" id="SSF52518">
    <property type="entry name" value="Thiamin diphosphate-binding fold (THDP-binding)"/>
    <property type="match status" value="1"/>
</dbReference>
<gene>
    <name evidence="5" type="ORF">I0Q91_06410</name>
</gene>
<keyword evidence="6" id="KW-1185">Reference proteome</keyword>